<accession>A0A2P8CZ66</accession>
<keyword evidence="2" id="KW-1185">Reference proteome</keyword>
<sequence length="73" mass="8127">MKLTMLAKDDKSQKGDCPSVYMSDTGELVVQGFQLDASDLRELHNPLPGEAAVRISPEVVLKAIRIYEQNRPL</sequence>
<gene>
    <name evidence="1" type="ORF">CLV63_12390</name>
</gene>
<evidence type="ECO:0000313" key="2">
    <source>
        <dbReference type="Proteomes" id="UP000240542"/>
    </source>
</evidence>
<reference evidence="1 2" key="1">
    <citation type="submission" date="2018-03" db="EMBL/GenBank/DDBJ databases">
        <title>Genomic Encyclopedia of Archaeal and Bacterial Type Strains, Phase II (KMG-II): from individual species to whole genera.</title>
        <authorList>
            <person name="Goeker M."/>
        </authorList>
    </citation>
    <scope>NUCLEOTIDE SEQUENCE [LARGE SCALE GENOMIC DNA]</scope>
    <source>
        <strain evidence="1 2">DSM 45312</strain>
    </source>
</reference>
<comment type="caution">
    <text evidence="1">The sequence shown here is derived from an EMBL/GenBank/DDBJ whole genome shotgun (WGS) entry which is preliminary data.</text>
</comment>
<dbReference type="EMBL" id="PYGA01000023">
    <property type="protein sequence ID" value="PSK90261.1"/>
    <property type="molecule type" value="Genomic_DNA"/>
</dbReference>
<dbReference type="Proteomes" id="UP000240542">
    <property type="component" value="Unassembled WGS sequence"/>
</dbReference>
<protein>
    <submittedName>
        <fullName evidence="1">Uncharacterized protein</fullName>
    </submittedName>
</protein>
<proteinExistence type="predicted"/>
<name>A0A2P8CZ66_9ACTN</name>
<dbReference type="RefSeq" id="WP_106585940.1">
    <property type="nucleotide sequence ID" value="NZ_PYGA01000023.1"/>
</dbReference>
<organism evidence="1 2">
    <name type="scientific">Murinocardiopsis flavida</name>
    <dbReference type="NCBI Taxonomy" id="645275"/>
    <lineage>
        <taxon>Bacteria</taxon>
        <taxon>Bacillati</taxon>
        <taxon>Actinomycetota</taxon>
        <taxon>Actinomycetes</taxon>
        <taxon>Streptosporangiales</taxon>
        <taxon>Nocardiopsidaceae</taxon>
        <taxon>Murinocardiopsis</taxon>
    </lineage>
</organism>
<evidence type="ECO:0000313" key="1">
    <source>
        <dbReference type="EMBL" id="PSK90261.1"/>
    </source>
</evidence>
<dbReference type="OrthoDB" id="3577809at2"/>
<dbReference type="AlphaFoldDB" id="A0A2P8CZ66"/>